<proteinExistence type="predicted"/>
<feature type="compositionally biased region" description="Basic and acidic residues" evidence="6">
    <location>
        <begin position="148"/>
        <end position="158"/>
    </location>
</feature>
<dbReference type="OrthoDB" id="5086884at2759"/>
<dbReference type="Proteomes" id="UP000037136">
    <property type="component" value="Unassembled WGS sequence"/>
</dbReference>
<dbReference type="GO" id="GO:0022857">
    <property type="term" value="F:transmembrane transporter activity"/>
    <property type="evidence" value="ECO:0007669"/>
    <property type="project" value="InterPro"/>
</dbReference>
<dbReference type="Gene3D" id="1.20.1250.20">
    <property type="entry name" value="MFS general substrate transporter like domains"/>
    <property type="match status" value="1"/>
</dbReference>
<dbReference type="EMBL" id="LAZP02000279">
    <property type="protein sequence ID" value="PFH58564.1"/>
    <property type="molecule type" value="Genomic_DNA"/>
</dbReference>
<keyword evidence="2" id="KW-0813">Transport</keyword>
<dbReference type="PANTHER" id="PTHR23506">
    <property type="entry name" value="GH10249P"/>
    <property type="match status" value="1"/>
</dbReference>
<organism evidence="8 9">
    <name type="scientific">Ophiocordyceps unilateralis</name>
    <name type="common">Zombie-ant fungus</name>
    <name type="synonym">Torrubia unilateralis</name>
    <dbReference type="NCBI Taxonomy" id="268505"/>
    <lineage>
        <taxon>Eukaryota</taxon>
        <taxon>Fungi</taxon>
        <taxon>Dikarya</taxon>
        <taxon>Ascomycota</taxon>
        <taxon>Pezizomycotina</taxon>
        <taxon>Sordariomycetes</taxon>
        <taxon>Hypocreomycetidae</taxon>
        <taxon>Hypocreales</taxon>
        <taxon>Ophiocordycipitaceae</taxon>
        <taxon>Ophiocordyceps</taxon>
    </lineage>
</organism>
<evidence type="ECO:0000256" key="1">
    <source>
        <dbReference type="ARBA" id="ARBA00004141"/>
    </source>
</evidence>
<keyword evidence="4 7" id="KW-1133">Transmembrane helix</keyword>
<evidence type="ECO:0000313" key="9">
    <source>
        <dbReference type="Proteomes" id="UP000037136"/>
    </source>
</evidence>
<sequence>MDRSIPRGFRHRLAHIELQPFILCLAVLLASTLLFFLGTAPQLVVAARALQGASQAFVWVSGMALLASRVSKADNLGLFSGYILMSGTIGELVGPLVGGPLYDAFGHWAVFAVIESILAVDVAMRLMVTAKRERGLKTGIEQASETDALLRDGRHGDEADSDTTPSPTDTAIPSILGWNCLASIMAEAVAITIRCGLETVRFPHSSAKPKHDAYPIRQSLSSSSTASPGPQQPAEASSSPSSSPPYSGP</sequence>
<feature type="compositionally biased region" description="Low complexity" evidence="6">
    <location>
        <begin position="218"/>
        <end position="241"/>
    </location>
</feature>
<evidence type="ECO:0000256" key="7">
    <source>
        <dbReference type="SAM" id="Phobius"/>
    </source>
</evidence>
<reference evidence="8 9" key="2">
    <citation type="journal article" date="2017" name="Sci. Rep.">
        <title>Ant-infecting Ophiocordyceps genomes reveal a high diversity of potential behavioral manipulation genes and a possible major role for enterotoxins.</title>
        <authorList>
            <person name="de Bekker C."/>
            <person name="Ohm R.A."/>
            <person name="Evans H.C."/>
            <person name="Brachmann A."/>
            <person name="Hughes D.P."/>
        </authorList>
    </citation>
    <scope>NUCLEOTIDE SEQUENCE [LARGE SCALE GENOMIC DNA]</scope>
    <source>
        <strain evidence="8 9">SC16a</strain>
    </source>
</reference>
<name>A0A2A9PBI0_OPHUN</name>
<dbReference type="InterPro" id="IPR011701">
    <property type="entry name" value="MFS"/>
</dbReference>
<accession>A0A2A9PBI0</accession>
<keyword evidence="3 7" id="KW-0812">Transmembrane</keyword>
<feature type="transmembrane region" description="Helical" evidence="7">
    <location>
        <begin position="108"/>
        <end position="128"/>
    </location>
</feature>
<dbReference type="AlphaFoldDB" id="A0A2A9PBI0"/>
<feature type="transmembrane region" description="Helical" evidence="7">
    <location>
        <begin position="21"/>
        <end position="40"/>
    </location>
</feature>
<evidence type="ECO:0000313" key="8">
    <source>
        <dbReference type="EMBL" id="PFH58564.1"/>
    </source>
</evidence>
<evidence type="ECO:0000256" key="3">
    <source>
        <dbReference type="ARBA" id="ARBA00022692"/>
    </source>
</evidence>
<reference evidence="8 9" key="1">
    <citation type="journal article" date="2015" name="BMC Genomics">
        <title>Gene expression during zombie ant biting behavior reflects the complexity underlying fungal parasitic behavioral manipulation.</title>
        <authorList>
            <person name="de Bekker C."/>
            <person name="Ohm R.A."/>
            <person name="Loreto R.G."/>
            <person name="Sebastian A."/>
            <person name="Albert I."/>
            <person name="Merrow M."/>
            <person name="Brachmann A."/>
            <person name="Hughes D.P."/>
        </authorList>
    </citation>
    <scope>NUCLEOTIDE SEQUENCE [LARGE SCALE GENOMIC DNA]</scope>
    <source>
        <strain evidence="8 9">SC16a</strain>
    </source>
</reference>
<dbReference type="InterPro" id="IPR050930">
    <property type="entry name" value="MFS_Vesicular_Transporter"/>
</dbReference>
<dbReference type="InterPro" id="IPR036259">
    <property type="entry name" value="MFS_trans_sf"/>
</dbReference>
<feature type="region of interest" description="Disordered" evidence="6">
    <location>
        <begin position="204"/>
        <end position="249"/>
    </location>
</feature>
<evidence type="ECO:0000256" key="4">
    <source>
        <dbReference type="ARBA" id="ARBA00022989"/>
    </source>
</evidence>
<dbReference type="Pfam" id="PF07690">
    <property type="entry name" value="MFS_1"/>
    <property type="match status" value="1"/>
</dbReference>
<protein>
    <recommendedName>
        <fullName evidence="10">Major facilitator superfamily (MFS) profile domain-containing protein</fullName>
    </recommendedName>
</protein>
<evidence type="ECO:0000256" key="2">
    <source>
        <dbReference type="ARBA" id="ARBA00022448"/>
    </source>
</evidence>
<keyword evidence="5 7" id="KW-0472">Membrane</keyword>
<feature type="transmembrane region" description="Helical" evidence="7">
    <location>
        <begin position="46"/>
        <end position="67"/>
    </location>
</feature>
<evidence type="ECO:0008006" key="10">
    <source>
        <dbReference type="Google" id="ProtNLM"/>
    </source>
</evidence>
<gene>
    <name evidence="8" type="ORF">XA68_13490</name>
</gene>
<feature type="region of interest" description="Disordered" evidence="6">
    <location>
        <begin position="141"/>
        <end position="170"/>
    </location>
</feature>
<dbReference type="STRING" id="268505.A0A2A9PBI0"/>
<dbReference type="GO" id="GO:0016020">
    <property type="term" value="C:membrane"/>
    <property type="evidence" value="ECO:0007669"/>
    <property type="project" value="UniProtKB-SubCell"/>
</dbReference>
<evidence type="ECO:0000256" key="6">
    <source>
        <dbReference type="SAM" id="MobiDB-lite"/>
    </source>
</evidence>
<feature type="transmembrane region" description="Helical" evidence="7">
    <location>
        <begin position="79"/>
        <end position="102"/>
    </location>
</feature>
<comment type="caution">
    <text evidence="8">The sequence shown here is derived from an EMBL/GenBank/DDBJ whole genome shotgun (WGS) entry which is preliminary data.</text>
</comment>
<dbReference type="PANTHER" id="PTHR23506:SF23">
    <property type="entry name" value="GH10249P"/>
    <property type="match status" value="1"/>
</dbReference>
<keyword evidence="9" id="KW-1185">Reference proteome</keyword>
<dbReference type="SUPFAM" id="SSF103473">
    <property type="entry name" value="MFS general substrate transporter"/>
    <property type="match status" value="1"/>
</dbReference>
<evidence type="ECO:0000256" key="5">
    <source>
        <dbReference type="ARBA" id="ARBA00023136"/>
    </source>
</evidence>
<comment type="subcellular location">
    <subcellularLocation>
        <location evidence="1">Membrane</location>
        <topology evidence="1">Multi-pass membrane protein</topology>
    </subcellularLocation>
</comment>